<proteinExistence type="predicted"/>
<keyword evidence="2" id="KW-1185">Reference proteome</keyword>
<dbReference type="EMBL" id="BAAAFN010000020">
    <property type="protein sequence ID" value="GAA0238071.1"/>
    <property type="molecule type" value="Genomic_DNA"/>
</dbReference>
<dbReference type="Proteomes" id="UP001501176">
    <property type="component" value="Unassembled WGS sequence"/>
</dbReference>
<accession>A0ABN0U498</accession>
<sequence length="57" mass="6619">MMILCLTSLTGCTAPVAGNFCDVYRVVDMPGDQAKRLDRKYQERILSNERYQFRLCK</sequence>
<organism evidence="1 2">
    <name type="scientific">Castellaniella daejeonensis</name>
    <dbReference type="NCBI Taxonomy" id="659013"/>
    <lineage>
        <taxon>Bacteria</taxon>
        <taxon>Pseudomonadati</taxon>
        <taxon>Pseudomonadota</taxon>
        <taxon>Betaproteobacteria</taxon>
        <taxon>Burkholderiales</taxon>
        <taxon>Alcaligenaceae</taxon>
        <taxon>Castellaniella</taxon>
    </lineage>
</organism>
<reference evidence="1 2" key="1">
    <citation type="journal article" date="2019" name="Int. J. Syst. Evol. Microbiol.">
        <title>The Global Catalogue of Microorganisms (GCM) 10K type strain sequencing project: providing services to taxonomists for standard genome sequencing and annotation.</title>
        <authorList>
            <consortium name="The Broad Institute Genomics Platform"/>
            <consortium name="The Broad Institute Genome Sequencing Center for Infectious Disease"/>
            <person name="Wu L."/>
            <person name="Ma J."/>
        </authorList>
    </citation>
    <scope>NUCLEOTIDE SEQUENCE [LARGE SCALE GENOMIC DNA]</scope>
    <source>
        <strain evidence="1 2">JCM 16240</strain>
    </source>
</reference>
<evidence type="ECO:0000313" key="2">
    <source>
        <dbReference type="Proteomes" id="UP001501176"/>
    </source>
</evidence>
<evidence type="ECO:0008006" key="3">
    <source>
        <dbReference type="Google" id="ProtNLM"/>
    </source>
</evidence>
<comment type="caution">
    <text evidence="1">The sequence shown here is derived from an EMBL/GenBank/DDBJ whole genome shotgun (WGS) entry which is preliminary data.</text>
</comment>
<gene>
    <name evidence="1" type="ORF">GCM10009125_28670</name>
</gene>
<evidence type="ECO:0000313" key="1">
    <source>
        <dbReference type="EMBL" id="GAA0238071.1"/>
    </source>
</evidence>
<protein>
    <recommendedName>
        <fullName evidence="3">Lipoprotein</fullName>
    </recommendedName>
</protein>
<name>A0ABN0U498_9BURK</name>